<reference evidence="1 2" key="1">
    <citation type="journal article" date="2020" name="Sci. Rep.">
        <title>A novel cyanobacterial geosmin producer, revising GeoA distribution and dispersion patterns in Bacteria.</title>
        <authorList>
            <person name="Churro C."/>
            <person name="Semedo-Aguiar A.P."/>
            <person name="Silva A.D."/>
            <person name="Pereira-Leal J.B."/>
            <person name="Leite R.B."/>
        </authorList>
    </citation>
    <scope>NUCLEOTIDE SEQUENCE [LARGE SCALE GENOMIC DNA]</scope>
    <source>
        <strain evidence="1 2">IPMA8</strain>
    </source>
</reference>
<comment type="caution">
    <text evidence="1">The sequence shown here is derived from an EMBL/GenBank/DDBJ whole genome shotgun (WGS) entry which is preliminary data.</text>
</comment>
<keyword evidence="2" id="KW-1185">Reference proteome</keyword>
<dbReference type="EMBL" id="SRRZ01000006">
    <property type="protein sequence ID" value="NQE32817.1"/>
    <property type="molecule type" value="Genomic_DNA"/>
</dbReference>
<gene>
    <name evidence="1" type="ORF">E5S67_00534</name>
</gene>
<dbReference type="Proteomes" id="UP000702425">
    <property type="component" value="Unassembled WGS sequence"/>
</dbReference>
<sequence>MPVADRIETHKKKITVCGTGILPVNDGLEAHPTKTLLQTI</sequence>
<accession>A0ABX2CQY5</accession>
<evidence type="ECO:0000313" key="1">
    <source>
        <dbReference type="EMBL" id="NQE32817.1"/>
    </source>
</evidence>
<name>A0ABX2CQY5_9CYAN</name>
<organism evidence="1 2">
    <name type="scientific">Microcoleus asticus IPMA8</name>
    <dbReference type="NCBI Taxonomy" id="2563858"/>
    <lineage>
        <taxon>Bacteria</taxon>
        <taxon>Bacillati</taxon>
        <taxon>Cyanobacteriota</taxon>
        <taxon>Cyanophyceae</taxon>
        <taxon>Oscillatoriophycideae</taxon>
        <taxon>Oscillatoriales</taxon>
        <taxon>Microcoleaceae</taxon>
        <taxon>Microcoleus</taxon>
        <taxon>Microcoleus asticus</taxon>
    </lineage>
</organism>
<evidence type="ECO:0000313" key="2">
    <source>
        <dbReference type="Proteomes" id="UP000702425"/>
    </source>
</evidence>
<protein>
    <submittedName>
        <fullName evidence="1">Uncharacterized protein</fullName>
    </submittedName>
</protein>
<proteinExistence type="predicted"/>